<evidence type="ECO:0000313" key="3">
    <source>
        <dbReference type="EMBL" id="GEU55663.1"/>
    </source>
</evidence>
<evidence type="ECO:0000256" key="2">
    <source>
        <dbReference type="SAM" id="MobiDB-lite"/>
    </source>
</evidence>
<gene>
    <name evidence="3" type="ORF">Tci_027641</name>
</gene>
<sequence length="777" mass="87651">MQYGNFKAEGSETLEQTFKRLQAITSHLEFMDVEIKQDDLNQKFLTNLALEWLMYTIIWRNRDDLDTMSLDVVYNHLKVYEPEVQKKSESNSQNIAFISSSNTKSGKAASVPTVSRSFPTVSVIFTTASVVTPYTRRSRGIKIRSSQPMRIPIIGAKDKGKEKVIGTEVLKKRKLHEQIDAQVAKEIEEEFARENQRLSEQLVRDFEIARLHTEKELKMMIEGLERSNDVIAKNLREYEQVEADLSVGEKLELISKLEQREFYMSVLRSHAGWKTKHFRGMTLEQIKEKFIPVWKQIKDFIPMSSKEESKRVKRQGLKIDQRSSKRIKISKGAFEEELKGMMQLVPLEEVYIEALQASFGGVTAPVILILSDLSKESVGSHVPQVILFGTIPTSIPVIPMVPAEVPISPEDSLPVALKLPLVSPFLCTNESDTDSESKPAEQRPERHEYLTPSFEFPLAPVFAPLGIYLRPAILVQPGEAIHFDRPYRTHPNGPRKKLTARKRVGPFPAHRLVWRHVSYHSLDHHSLLDYTSDSSSSSSSSDSLSYISLGLSLDSLSDSSSVHSSGCDASGQSHSRPSTRVASPSLVYPPKFRDSYSSKASKEEYIEIGTADTETVADLGIIDRVGAYTEDGIGMGVEVATSDIREDEKEFRAEANAGGTMEITVDPLVTGGIFEPTGGDSPDLEGYLYDIAHYMSETAGLANRVRSVGRKNLRVQALLCIERDRVDSLRCHVALYLEEFRQIRMDHDDTRRRLRRLDSLVERRLGFCCWFGSTRVT</sequence>
<comment type="caution">
    <text evidence="3">The sequence shown here is derived from an EMBL/GenBank/DDBJ whole genome shotgun (WGS) entry which is preliminary data.</text>
</comment>
<keyword evidence="1" id="KW-0175">Coiled coil</keyword>
<evidence type="ECO:0000256" key="1">
    <source>
        <dbReference type="SAM" id="Coils"/>
    </source>
</evidence>
<feature type="region of interest" description="Disordered" evidence="2">
    <location>
        <begin position="562"/>
        <end position="586"/>
    </location>
</feature>
<dbReference type="AlphaFoldDB" id="A0A6L2L1A5"/>
<dbReference type="EMBL" id="BKCJ010003533">
    <property type="protein sequence ID" value="GEU55663.1"/>
    <property type="molecule type" value="Genomic_DNA"/>
</dbReference>
<feature type="compositionally biased region" description="Polar residues" evidence="2">
    <location>
        <begin position="570"/>
        <end position="582"/>
    </location>
</feature>
<feature type="coiled-coil region" evidence="1">
    <location>
        <begin position="184"/>
        <end position="241"/>
    </location>
</feature>
<accession>A0A6L2L1A5</accession>
<name>A0A6L2L1A5_TANCI</name>
<reference evidence="3" key="1">
    <citation type="journal article" date="2019" name="Sci. Rep.">
        <title>Draft genome of Tanacetum cinerariifolium, the natural source of mosquito coil.</title>
        <authorList>
            <person name="Yamashiro T."/>
            <person name="Shiraishi A."/>
            <person name="Satake H."/>
            <person name="Nakayama K."/>
        </authorList>
    </citation>
    <scope>NUCLEOTIDE SEQUENCE</scope>
</reference>
<organism evidence="3">
    <name type="scientific">Tanacetum cinerariifolium</name>
    <name type="common">Dalmatian daisy</name>
    <name type="synonym">Chrysanthemum cinerariifolium</name>
    <dbReference type="NCBI Taxonomy" id="118510"/>
    <lineage>
        <taxon>Eukaryota</taxon>
        <taxon>Viridiplantae</taxon>
        <taxon>Streptophyta</taxon>
        <taxon>Embryophyta</taxon>
        <taxon>Tracheophyta</taxon>
        <taxon>Spermatophyta</taxon>
        <taxon>Magnoliopsida</taxon>
        <taxon>eudicotyledons</taxon>
        <taxon>Gunneridae</taxon>
        <taxon>Pentapetalae</taxon>
        <taxon>asterids</taxon>
        <taxon>campanulids</taxon>
        <taxon>Asterales</taxon>
        <taxon>Asteraceae</taxon>
        <taxon>Asteroideae</taxon>
        <taxon>Anthemideae</taxon>
        <taxon>Anthemidinae</taxon>
        <taxon>Tanacetum</taxon>
    </lineage>
</organism>
<dbReference type="Pfam" id="PF14223">
    <property type="entry name" value="Retrotran_gag_2"/>
    <property type="match status" value="1"/>
</dbReference>
<proteinExistence type="predicted"/>
<protein>
    <submittedName>
        <fullName evidence="3">Uncharacterized protein</fullName>
    </submittedName>
</protein>